<proteinExistence type="predicted"/>
<dbReference type="Gene3D" id="3.40.50.300">
    <property type="entry name" value="P-loop containing nucleotide triphosphate hydrolases"/>
    <property type="match status" value="1"/>
</dbReference>
<dbReference type="AlphaFoldDB" id="A0A369XH35"/>
<dbReference type="EMBL" id="QPGA01000097">
    <property type="protein sequence ID" value="RDE48755.1"/>
    <property type="molecule type" value="Genomic_DNA"/>
</dbReference>
<accession>A0A369XH35</accession>
<keyword evidence="2 3" id="KW-0802">TPR repeat</keyword>
<dbReference type="InterPro" id="IPR027417">
    <property type="entry name" value="P-loop_NTPase"/>
</dbReference>
<evidence type="ECO:0000313" key="6">
    <source>
        <dbReference type="EMBL" id="RDE48755.1"/>
    </source>
</evidence>
<dbReference type="InterPro" id="IPR024983">
    <property type="entry name" value="CHAT_dom"/>
</dbReference>
<evidence type="ECO:0000313" key="7">
    <source>
        <dbReference type="Proteomes" id="UP000253831"/>
    </source>
</evidence>
<dbReference type="Proteomes" id="UP000253831">
    <property type="component" value="Unassembled WGS sequence"/>
</dbReference>
<comment type="caution">
    <text evidence="6">The sequence shown here is derived from an EMBL/GenBank/DDBJ whole genome shotgun (WGS) entry which is preliminary data.</text>
</comment>
<name>A0A369XH35_9PROT</name>
<dbReference type="Gene3D" id="1.25.40.10">
    <property type="entry name" value="Tetratricopeptide repeat domain"/>
    <property type="match status" value="3"/>
</dbReference>
<feature type="domain" description="CHAT" evidence="4">
    <location>
        <begin position="10"/>
        <end position="93"/>
    </location>
</feature>
<dbReference type="SMART" id="SM00028">
    <property type="entry name" value="TPR"/>
    <property type="match status" value="8"/>
</dbReference>
<organism evidence="6 7">
    <name type="scientific">Candidatus Accumulibacter meliphilus</name>
    <dbReference type="NCBI Taxonomy" id="2211374"/>
    <lineage>
        <taxon>Bacteria</taxon>
        <taxon>Pseudomonadati</taxon>
        <taxon>Pseudomonadota</taxon>
        <taxon>Betaproteobacteria</taxon>
        <taxon>Candidatus Accumulibacter</taxon>
    </lineage>
</organism>
<reference evidence="6 7" key="1">
    <citation type="submission" date="2018-05" db="EMBL/GenBank/DDBJ databases">
        <title>Integrated omic analyses show evidence that a Ca. Accumulibacter phosphatis strain performs denitrification under micro-aerobic conditions.</title>
        <authorList>
            <person name="Camejo P.Y."/>
            <person name="Katherine M.D."/>
            <person name="Daniel N.R."/>
        </authorList>
    </citation>
    <scope>NUCLEOTIDE SEQUENCE [LARGE SCALE GENOMIC DNA]</scope>
    <source>
        <strain evidence="6">UW-LDO-IC</strain>
    </source>
</reference>
<evidence type="ECO:0000256" key="3">
    <source>
        <dbReference type="PROSITE-ProRule" id="PRU00339"/>
    </source>
</evidence>
<evidence type="ECO:0000256" key="1">
    <source>
        <dbReference type="ARBA" id="ARBA00022737"/>
    </source>
</evidence>
<evidence type="ECO:0000259" key="5">
    <source>
        <dbReference type="Pfam" id="PF17874"/>
    </source>
</evidence>
<dbReference type="SUPFAM" id="SSF52540">
    <property type="entry name" value="P-loop containing nucleoside triphosphate hydrolases"/>
    <property type="match status" value="1"/>
</dbReference>
<dbReference type="Pfam" id="PF12770">
    <property type="entry name" value="CHAT"/>
    <property type="match status" value="1"/>
</dbReference>
<sequence length="919" mass="102327">MSQLLREYRIPIAVLNACQSAMINEQAEDAFASVATALLRAGVRSVVAMGYSLYVSGAKQFLPAFYRQLFLTGSVAEATRGGRQAMLAHPQRRGEIELQDWLVPVLYQQDPLQLEFAKQVRTGQPAPEPEPESKIPKAAQVEASGAPHGVIGRDSAVLELERASRRAPAGLLLHGLGGVGKTTLARGYIEWLAHTQGLPGKVIWQSFADVRSFGYVRNRLVEEIFGTDAMALPDEKKWPMLLQALRSQALLIVWDNFESASGAADAGVDSALPGEERQTLKQFLEQLRESKTKVLITSRSDEAWLGTTACYRIALGGLQGEERQALAQAILADQGLHLDAKDEDSAKLIDSLEGHPLMMRAILPRLAGTNARQLRQDFEQYVPQADSDDPVEQRLYATLRYIEEGLPAELKPLLYPIGLHEGYIHAHFLVQMAEKAQQAFSAEQTQQTLERLEAAGLVRALGNEAYEMHPALARYARRQGARLLASAADVSAWERGFVSIMAHIADYCTPKDLHEQRPAFDFFGGGFERALGMAQGAGDLRAYSALMEALATYAFNRHDLPLAGKRFEAYARSCEQLALEDKVASSYHKLGMVAQERRDFEAAEAWYGKALEIEKRQGNEHGAANTFRQLGNLALARWHLEAAEAWYSKALPIFERQRDEDSAASCYHQLGMVAQERRDFEAAEAWYGKALEIKKRQGNGHGTENSFGQLGNLALERRDFEAAEAWYRKSLEIKERQGNGHGAANSCGQLGNLALARGDLKAAEACYSKALPIFERQRDEDSAASCYHQLGVVAQERRDLEAAEAWYRKSLEITERQRDEDSAANCYHQLGIVAQERRDLEVAEAWHRKALEIYERKGNEHNAASGYHELGLVARERRDFEAAEAWCRKALEIFERQGDEHRAAISRDALRQATDGAKL</sequence>
<feature type="repeat" description="TPR" evidence="3">
    <location>
        <begin position="664"/>
        <end position="697"/>
    </location>
</feature>
<keyword evidence="1" id="KW-0677">Repeat</keyword>
<feature type="repeat" description="TPR" evidence="3">
    <location>
        <begin position="584"/>
        <end position="617"/>
    </location>
</feature>
<dbReference type="Pfam" id="PF13424">
    <property type="entry name" value="TPR_12"/>
    <property type="match status" value="1"/>
</dbReference>
<dbReference type="SUPFAM" id="SSF81901">
    <property type="entry name" value="HCP-like"/>
    <property type="match status" value="1"/>
</dbReference>
<protein>
    <submittedName>
        <fullName evidence="6">CHAT domain-containing protein</fullName>
    </submittedName>
</protein>
<dbReference type="Pfam" id="PF17874">
    <property type="entry name" value="TPR_MalT"/>
    <property type="match status" value="1"/>
</dbReference>
<dbReference type="PANTHER" id="PTHR45641:SF19">
    <property type="entry name" value="NEPHROCYSTIN-3"/>
    <property type="match status" value="1"/>
</dbReference>
<dbReference type="Pfam" id="PF13374">
    <property type="entry name" value="TPR_10"/>
    <property type="match status" value="1"/>
</dbReference>
<evidence type="ECO:0000256" key="2">
    <source>
        <dbReference type="ARBA" id="ARBA00022803"/>
    </source>
</evidence>
<dbReference type="InterPro" id="IPR041617">
    <property type="entry name" value="TPR_MalT"/>
</dbReference>
<gene>
    <name evidence="6" type="ORF">DVS81_20380</name>
</gene>
<feature type="repeat" description="TPR" evidence="3">
    <location>
        <begin position="704"/>
        <end position="737"/>
    </location>
</feature>
<dbReference type="PROSITE" id="PS50005">
    <property type="entry name" value="TPR"/>
    <property type="match status" value="4"/>
</dbReference>
<dbReference type="InterPro" id="IPR011990">
    <property type="entry name" value="TPR-like_helical_dom_sf"/>
</dbReference>
<evidence type="ECO:0000259" key="4">
    <source>
        <dbReference type="Pfam" id="PF12770"/>
    </source>
</evidence>
<feature type="repeat" description="TPR" evidence="3">
    <location>
        <begin position="784"/>
        <end position="817"/>
    </location>
</feature>
<feature type="domain" description="MalT-like TPR region" evidence="5">
    <location>
        <begin position="710"/>
        <end position="901"/>
    </location>
</feature>
<dbReference type="PANTHER" id="PTHR45641">
    <property type="entry name" value="TETRATRICOPEPTIDE REPEAT PROTEIN (AFU_ORTHOLOGUE AFUA_6G03870)"/>
    <property type="match status" value="1"/>
</dbReference>
<dbReference type="InterPro" id="IPR019734">
    <property type="entry name" value="TPR_rpt"/>
</dbReference>
<dbReference type="SUPFAM" id="SSF48452">
    <property type="entry name" value="TPR-like"/>
    <property type="match status" value="1"/>
</dbReference>